<organism evidence="1 2">
    <name type="scientific">Nitrosomonas supralitoralis</name>
    <dbReference type="NCBI Taxonomy" id="2116706"/>
    <lineage>
        <taxon>Bacteria</taxon>
        <taxon>Pseudomonadati</taxon>
        <taxon>Pseudomonadota</taxon>
        <taxon>Betaproteobacteria</taxon>
        <taxon>Nitrosomonadales</taxon>
        <taxon>Nitrosomonadaceae</taxon>
        <taxon>Nitrosomonas</taxon>
    </lineage>
</organism>
<dbReference type="Proteomes" id="UP000241912">
    <property type="component" value="Unassembled WGS sequence"/>
</dbReference>
<dbReference type="EMBL" id="PXXU01000093">
    <property type="protein sequence ID" value="PSJ15974.1"/>
    <property type="molecule type" value="Genomic_DNA"/>
</dbReference>
<sequence>MDPEMKQDIMEICIDAGMTEEEFFTKMRLCYASYVAAQLDENLQNVVVHTAIFPDGNIVIESRRLPGNKKNTIN</sequence>
<reference evidence="1 2" key="1">
    <citation type="submission" date="2018-03" db="EMBL/GenBank/DDBJ databases">
        <title>Draft genome of Nitrosomonas supralitoralis APG5.</title>
        <authorList>
            <person name="Urakawa H."/>
            <person name="Lopez J.V."/>
        </authorList>
    </citation>
    <scope>NUCLEOTIDE SEQUENCE [LARGE SCALE GENOMIC DNA]</scope>
    <source>
        <strain evidence="1 2">APG5</strain>
    </source>
</reference>
<name>A0A2P7NR89_9PROT</name>
<gene>
    <name evidence="1" type="ORF">C7H79_16090</name>
</gene>
<accession>A0A2P7NR89</accession>
<keyword evidence="2" id="KW-1185">Reference proteome</keyword>
<dbReference type="AlphaFoldDB" id="A0A2P7NR89"/>
<comment type="caution">
    <text evidence="1">The sequence shown here is derived from an EMBL/GenBank/DDBJ whole genome shotgun (WGS) entry which is preliminary data.</text>
</comment>
<evidence type="ECO:0000313" key="1">
    <source>
        <dbReference type="EMBL" id="PSJ15974.1"/>
    </source>
</evidence>
<proteinExistence type="predicted"/>
<protein>
    <submittedName>
        <fullName evidence="1">Uncharacterized protein</fullName>
    </submittedName>
</protein>
<evidence type="ECO:0000313" key="2">
    <source>
        <dbReference type="Proteomes" id="UP000241912"/>
    </source>
</evidence>